<gene>
    <name evidence="4" type="ORF">H920_10354</name>
</gene>
<evidence type="ECO:0000313" key="4">
    <source>
        <dbReference type="EMBL" id="KFO28243.1"/>
    </source>
</evidence>
<dbReference type="SMART" id="SM00414">
    <property type="entry name" value="H2A"/>
    <property type="match status" value="1"/>
</dbReference>
<dbReference type="PRINTS" id="PR00620">
    <property type="entry name" value="HISTONEH2A"/>
</dbReference>
<dbReference type="PANTHER" id="PTHR23430">
    <property type="entry name" value="HISTONE H2A"/>
    <property type="match status" value="1"/>
</dbReference>
<keyword evidence="1" id="KW-0238">DNA-binding</keyword>
<dbReference type="GO" id="GO:0005634">
    <property type="term" value="C:nucleus"/>
    <property type="evidence" value="ECO:0007669"/>
    <property type="project" value="UniProtKB-SubCell"/>
</dbReference>
<proteinExistence type="inferred from homology"/>
<accession>A0A091DCQ9</accession>
<reference evidence="4 5" key="1">
    <citation type="submission" date="2013-11" db="EMBL/GenBank/DDBJ databases">
        <title>The Damaraland mole rat (Fukomys damarensis) genome and evolution of African mole rats.</title>
        <authorList>
            <person name="Gladyshev V.N."/>
            <person name="Fang X."/>
        </authorList>
    </citation>
    <scope>NUCLEOTIDE SEQUENCE [LARGE SCALE GENOMIC DNA]</scope>
    <source>
        <tissue evidence="4">Liver</tissue>
    </source>
</reference>
<dbReference type="GO" id="GO:0030527">
    <property type="term" value="F:structural constituent of chromatin"/>
    <property type="evidence" value="ECO:0007669"/>
    <property type="project" value="InterPro"/>
</dbReference>
<keyword evidence="1" id="KW-0158">Chromosome</keyword>
<dbReference type="GO" id="GO:0003677">
    <property type="term" value="F:DNA binding"/>
    <property type="evidence" value="ECO:0007669"/>
    <property type="project" value="UniProtKB-KW"/>
</dbReference>
<keyword evidence="5" id="KW-1185">Reference proteome</keyword>
<evidence type="ECO:0000256" key="1">
    <source>
        <dbReference type="RuleBase" id="RU003767"/>
    </source>
</evidence>
<comment type="subcellular location">
    <subcellularLocation>
        <location evidence="1">Nucleus</location>
    </subcellularLocation>
</comment>
<feature type="region of interest" description="Disordered" evidence="2">
    <location>
        <begin position="67"/>
        <end position="90"/>
    </location>
</feature>
<dbReference type="GO" id="GO:0046982">
    <property type="term" value="F:protein heterodimerization activity"/>
    <property type="evidence" value="ECO:0007669"/>
    <property type="project" value="InterPro"/>
</dbReference>
<dbReference type="Proteomes" id="UP000028990">
    <property type="component" value="Unassembled WGS sequence"/>
</dbReference>
<feature type="region of interest" description="Disordered" evidence="2">
    <location>
        <begin position="156"/>
        <end position="184"/>
    </location>
</feature>
<dbReference type="STRING" id="885580.ENSFDAP00000012603"/>
<dbReference type="eggNOG" id="KOG1756">
    <property type="taxonomic scope" value="Eukaryota"/>
</dbReference>
<dbReference type="InterPro" id="IPR009072">
    <property type="entry name" value="Histone-fold"/>
</dbReference>
<dbReference type="EMBL" id="KN122777">
    <property type="protein sequence ID" value="KFO28243.1"/>
    <property type="molecule type" value="Genomic_DNA"/>
</dbReference>
<dbReference type="GO" id="GO:0000786">
    <property type="term" value="C:nucleosome"/>
    <property type="evidence" value="ECO:0007669"/>
    <property type="project" value="UniProtKB-KW"/>
</dbReference>
<feature type="compositionally biased region" description="Basic residues" evidence="2">
    <location>
        <begin position="70"/>
        <end position="84"/>
    </location>
</feature>
<evidence type="ECO:0000259" key="3">
    <source>
        <dbReference type="Pfam" id="PF00125"/>
    </source>
</evidence>
<dbReference type="CDD" id="cd00074">
    <property type="entry name" value="HFD_H2A"/>
    <property type="match status" value="1"/>
</dbReference>
<feature type="compositionally biased region" description="Basic and acidic residues" evidence="2">
    <location>
        <begin position="167"/>
        <end position="184"/>
    </location>
</feature>
<organism evidence="4 5">
    <name type="scientific">Fukomys damarensis</name>
    <name type="common">Damaraland mole rat</name>
    <name type="synonym">Cryptomys damarensis</name>
    <dbReference type="NCBI Taxonomy" id="885580"/>
    <lineage>
        <taxon>Eukaryota</taxon>
        <taxon>Metazoa</taxon>
        <taxon>Chordata</taxon>
        <taxon>Craniata</taxon>
        <taxon>Vertebrata</taxon>
        <taxon>Euteleostomi</taxon>
        <taxon>Mammalia</taxon>
        <taxon>Eutheria</taxon>
        <taxon>Euarchontoglires</taxon>
        <taxon>Glires</taxon>
        <taxon>Rodentia</taxon>
        <taxon>Hystricomorpha</taxon>
        <taxon>Bathyergidae</taxon>
        <taxon>Fukomys</taxon>
    </lineage>
</organism>
<sequence>MDIHRQRPNQSRVDTNDITKARLSQRQLLSHKKHREASGQAQALLFGEAQARSEIEPGQLKPNTANAMAAKKRNQNSSKHRKQAVSRSQRAELQFPISRVERYLREGGYARRLGSSAPVFLAGVLEYLTSNILNLAGKEAQDKRRKRIAPQHLETAMENNEQLCPLVKDDNKSLVDETARPKKK</sequence>
<dbReference type="SUPFAM" id="SSF47113">
    <property type="entry name" value="Histone-fold"/>
    <property type="match status" value="1"/>
</dbReference>
<protein>
    <recommendedName>
        <fullName evidence="1">Histone H2A</fullName>
    </recommendedName>
</protein>
<evidence type="ECO:0000256" key="2">
    <source>
        <dbReference type="SAM" id="MobiDB-lite"/>
    </source>
</evidence>
<dbReference type="Gene3D" id="1.10.20.10">
    <property type="entry name" value="Histone, subunit A"/>
    <property type="match status" value="1"/>
</dbReference>
<evidence type="ECO:0000313" key="5">
    <source>
        <dbReference type="Proteomes" id="UP000028990"/>
    </source>
</evidence>
<dbReference type="Pfam" id="PF00125">
    <property type="entry name" value="Histone"/>
    <property type="match status" value="1"/>
</dbReference>
<dbReference type="InterPro" id="IPR002119">
    <property type="entry name" value="Histone_H2A"/>
</dbReference>
<comment type="similarity">
    <text evidence="1">Belongs to the histone H2A family.</text>
</comment>
<name>A0A091DCQ9_FUKDA</name>
<dbReference type="InterPro" id="IPR007125">
    <property type="entry name" value="H2A/H2B/H3"/>
</dbReference>
<dbReference type="AlphaFoldDB" id="A0A091DCQ9"/>
<comment type="subunit">
    <text evidence="1">The nucleosome is a histone octamer containing two molecules each of H2A, H2B, H3 and H4 assembled in one H3-H4 heterotetramer and two H2A-H2B heterodimers. The octamer wraps approximately 147 bp of DNA.</text>
</comment>
<feature type="domain" description="Core Histone H2A/H2B/H3" evidence="3">
    <location>
        <begin position="75"/>
        <end position="157"/>
    </location>
</feature>
<keyword evidence="1" id="KW-0544">Nucleosome core</keyword>
<keyword evidence="1" id="KW-0539">Nucleus</keyword>